<keyword evidence="2" id="KW-1133">Transmembrane helix</keyword>
<comment type="caution">
    <text evidence="3">The sequence shown here is derived from an EMBL/GenBank/DDBJ whole genome shotgun (WGS) entry which is preliminary data.</text>
</comment>
<proteinExistence type="predicted"/>
<protein>
    <submittedName>
        <fullName evidence="3">Uncharacterized protein</fullName>
    </submittedName>
</protein>
<feature type="transmembrane region" description="Helical" evidence="2">
    <location>
        <begin position="7"/>
        <end position="27"/>
    </location>
</feature>
<reference evidence="3" key="1">
    <citation type="submission" date="2021-03" db="EMBL/GenBank/DDBJ databases">
        <title>Whole genome shotgun sequence of Actinoplanes auranticolor NBRC 12245.</title>
        <authorList>
            <person name="Komaki H."/>
            <person name="Tamura T."/>
        </authorList>
    </citation>
    <scope>NUCLEOTIDE SEQUENCE</scope>
    <source>
        <strain evidence="3">NBRC 12245</strain>
    </source>
</reference>
<keyword evidence="4" id="KW-1185">Reference proteome</keyword>
<organism evidence="3 4">
    <name type="scientific">Actinoplanes auranticolor</name>
    <dbReference type="NCBI Taxonomy" id="47988"/>
    <lineage>
        <taxon>Bacteria</taxon>
        <taxon>Bacillati</taxon>
        <taxon>Actinomycetota</taxon>
        <taxon>Actinomycetes</taxon>
        <taxon>Micromonosporales</taxon>
        <taxon>Micromonosporaceae</taxon>
        <taxon>Actinoplanes</taxon>
    </lineage>
</organism>
<sequence length="82" mass="8803">MQVRKWHIVPAIAVTAVLAVAVSVLVNRGTAEALVLTALVAVMTGLYLLRRHARAETLYRRDAGPRPPARSSETLGTRKGAS</sequence>
<dbReference type="EMBL" id="BOQL01000015">
    <property type="protein sequence ID" value="GIM65118.1"/>
    <property type="molecule type" value="Genomic_DNA"/>
</dbReference>
<feature type="region of interest" description="Disordered" evidence="1">
    <location>
        <begin position="59"/>
        <end position="82"/>
    </location>
</feature>
<evidence type="ECO:0000256" key="2">
    <source>
        <dbReference type="SAM" id="Phobius"/>
    </source>
</evidence>
<dbReference type="RefSeq" id="WP_212987564.1">
    <property type="nucleotide sequence ID" value="NZ_BAABEA010000044.1"/>
</dbReference>
<accession>A0A919S6A4</accession>
<dbReference type="AlphaFoldDB" id="A0A919S6A4"/>
<evidence type="ECO:0000313" key="4">
    <source>
        <dbReference type="Proteomes" id="UP000681340"/>
    </source>
</evidence>
<dbReference type="Proteomes" id="UP000681340">
    <property type="component" value="Unassembled WGS sequence"/>
</dbReference>
<feature type="transmembrane region" description="Helical" evidence="2">
    <location>
        <begin position="33"/>
        <end position="50"/>
    </location>
</feature>
<evidence type="ECO:0000313" key="3">
    <source>
        <dbReference type="EMBL" id="GIM65118.1"/>
    </source>
</evidence>
<keyword evidence="2" id="KW-0472">Membrane</keyword>
<keyword evidence="2" id="KW-0812">Transmembrane</keyword>
<name>A0A919S6A4_9ACTN</name>
<gene>
    <name evidence="3" type="ORF">Aau02nite_14860</name>
</gene>
<evidence type="ECO:0000256" key="1">
    <source>
        <dbReference type="SAM" id="MobiDB-lite"/>
    </source>
</evidence>